<evidence type="ECO:0000313" key="3">
    <source>
        <dbReference type="Proteomes" id="UP000198736"/>
    </source>
</evidence>
<evidence type="ECO:0000313" key="2">
    <source>
        <dbReference type="EMBL" id="CUS38677.1"/>
    </source>
</evidence>
<dbReference type="PANTHER" id="PTHR34109">
    <property type="entry name" value="BNAUNNG04460D PROTEIN-RELATED"/>
    <property type="match status" value="1"/>
</dbReference>
<evidence type="ECO:0000259" key="1">
    <source>
        <dbReference type="PROSITE" id="PS51819"/>
    </source>
</evidence>
<accession>A0A0S4LMF8</accession>
<reference evidence="3" key="1">
    <citation type="submission" date="2015-10" db="EMBL/GenBank/DDBJ databases">
        <authorList>
            <person name="Luecker S."/>
            <person name="Luecker S."/>
        </authorList>
    </citation>
    <scope>NUCLEOTIDE SEQUENCE [LARGE SCALE GENOMIC DNA]</scope>
</reference>
<dbReference type="AlphaFoldDB" id="A0A0S4LMF8"/>
<dbReference type="InterPro" id="IPR004360">
    <property type="entry name" value="Glyas_Fos-R_dOase_dom"/>
</dbReference>
<dbReference type="RefSeq" id="WP_090900729.1">
    <property type="nucleotide sequence ID" value="NZ_CZPZ01000032.1"/>
</dbReference>
<dbReference type="Pfam" id="PF00903">
    <property type="entry name" value="Glyoxalase"/>
    <property type="match status" value="1"/>
</dbReference>
<dbReference type="OrthoDB" id="9806868at2"/>
<organism evidence="2 3">
    <name type="scientific">Candidatus Nitrospira nitrificans</name>
    <dbReference type="NCBI Taxonomy" id="1742973"/>
    <lineage>
        <taxon>Bacteria</taxon>
        <taxon>Pseudomonadati</taxon>
        <taxon>Nitrospirota</taxon>
        <taxon>Nitrospiria</taxon>
        <taxon>Nitrospirales</taxon>
        <taxon>Nitrospiraceae</taxon>
        <taxon>Nitrospira</taxon>
    </lineage>
</organism>
<dbReference type="Gene3D" id="3.30.720.120">
    <property type="match status" value="1"/>
</dbReference>
<dbReference type="PROSITE" id="PS51819">
    <property type="entry name" value="VOC"/>
    <property type="match status" value="1"/>
</dbReference>
<dbReference type="Gene3D" id="3.30.720.110">
    <property type="match status" value="1"/>
</dbReference>
<dbReference type="STRING" id="1742973.COMA2_50213"/>
<sequence length="151" mass="17032">MATKVNPIPDGYRTVTPVLIVQEAGKLIDFLKQAFNAKETYRLDGPNGTVLHAEMKVGDSMVMIGEATDQWKPMPATVALYVDDADGWYRRALRAGATSVREPSDQFYGDRSAGVKDFSGNHWWIHTHIEDVPHEEIKKRAEVWMKQQKGC</sequence>
<gene>
    <name evidence="2" type="ORF">COMA2_50213</name>
</gene>
<dbReference type="Proteomes" id="UP000198736">
    <property type="component" value="Unassembled WGS sequence"/>
</dbReference>
<feature type="domain" description="VOC" evidence="1">
    <location>
        <begin position="11"/>
        <end position="128"/>
    </location>
</feature>
<dbReference type="EMBL" id="CZPZ01000032">
    <property type="protein sequence ID" value="CUS38677.1"/>
    <property type="molecule type" value="Genomic_DNA"/>
</dbReference>
<dbReference type="InterPro" id="IPR029068">
    <property type="entry name" value="Glyas_Bleomycin-R_OHBP_Dase"/>
</dbReference>
<dbReference type="PANTHER" id="PTHR34109:SF1">
    <property type="entry name" value="VOC DOMAIN-CONTAINING PROTEIN"/>
    <property type="match status" value="1"/>
</dbReference>
<proteinExistence type="predicted"/>
<dbReference type="InterPro" id="IPR037523">
    <property type="entry name" value="VOC_core"/>
</dbReference>
<keyword evidence="3" id="KW-1185">Reference proteome</keyword>
<dbReference type="CDD" id="cd07246">
    <property type="entry name" value="VOC_like"/>
    <property type="match status" value="1"/>
</dbReference>
<protein>
    <recommendedName>
        <fullName evidence="1">VOC domain-containing protein</fullName>
    </recommendedName>
</protein>
<dbReference type="SUPFAM" id="SSF54593">
    <property type="entry name" value="Glyoxalase/Bleomycin resistance protein/Dihydroxybiphenyl dioxygenase"/>
    <property type="match status" value="1"/>
</dbReference>
<name>A0A0S4LMF8_9BACT</name>